<name>A0AAI8R748_ENTMU</name>
<evidence type="ECO:0008006" key="5">
    <source>
        <dbReference type="Google" id="ProtNLM"/>
    </source>
</evidence>
<reference evidence="3 4" key="1">
    <citation type="submission" date="2019-07" db="EMBL/GenBank/DDBJ databases">
        <title>antibiotic susceptibility of plant-derived lactic acid bacteria.</title>
        <authorList>
            <person name="Sugiyama M."/>
            <person name="Noda M."/>
        </authorList>
    </citation>
    <scope>NUCLEOTIDE SEQUENCE [LARGE SCALE GENOMIC DNA]</scope>
    <source>
        <strain evidence="3 4">15-1A</strain>
    </source>
</reference>
<sequence length="183" mass="20650">MRRKVMLSMITLLSVFLSACRETQQETTSTVEESKPMQIVETGNTKKQEAIPEETTATTESKEETQETEPSDSDKKNIVVDNLELLTAYGEAYANFSSIDHRNRKLKELMTEECIQLNGIDVETGIMLESSGKIISIFQNEEEEAAVLLECQQNGSTVRVLLVAKVEDGRIAEMTYNTLKREY</sequence>
<feature type="region of interest" description="Disordered" evidence="1">
    <location>
        <begin position="26"/>
        <end position="76"/>
    </location>
</feature>
<accession>A0AAI8R748</accession>
<dbReference type="EMBL" id="AP019810">
    <property type="protein sequence ID" value="BBM13517.1"/>
    <property type="molecule type" value="Genomic_DNA"/>
</dbReference>
<feature type="chain" id="PRO_5042516951" description="Lipoprotein" evidence="2">
    <location>
        <begin position="20"/>
        <end position="183"/>
    </location>
</feature>
<protein>
    <recommendedName>
        <fullName evidence="5">Lipoprotein</fullName>
    </recommendedName>
</protein>
<dbReference type="InterPro" id="IPR049982">
    <property type="entry name" value="EF0163-like"/>
</dbReference>
<keyword evidence="2" id="KW-0732">Signal</keyword>
<evidence type="ECO:0000256" key="2">
    <source>
        <dbReference type="SAM" id="SignalP"/>
    </source>
</evidence>
<dbReference type="NCBIfam" id="NF042930">
    <property type="entry name" value="EF0163_fam"/>
    <property type="match status" value="1"/>
</dbReference>
<gene>
    <name evidence="3" type="ORF">EM151A_0275</name>
</gene>
<proteinExistence type="predicted"/>
<dbReference type="PROSITE" id="PS51257">
    <property type="entry name" value="PROKAR_LIPOPROTEIN"/>
    <property type="match status" value="1"/>
</dbReference>
<evidence type="ECO:0000256" key="1">
    <source>
        <dbReference type="SAM" id="MobiDB-lite"/>
    </source>
</evidence>
<organism evidence="3 4">
    <name type="scientific">Enterococcus mundtii</name>
    <dbReference type="NCBI Taxonomy" id="53346"/>
    <lineage>
        <taxon>Bacteria</taxon>
        <taxon>Bacillati</taxon>
        <taxon>Bacillota</taxon>
        <taxon>Bacilli</taxon>
        <taxon>Lactobacillales</taxon>
        <taxon>Enterococcaceae</taxon>
        <taxon>Enterococcus</taxon>
    </lineage>
</organism>
<dbReference type="Proteomes" id="UP000509460">
    <property type="component" value="Chromosome"/>
</dbReference>
<dbReference type="RefSeq" id="WP_178946414.1">
    <property type="nucleotide sequence ID" value="NZ_AP019810.1"/>
</dbReference>
<feature type="signal peptide" evidence="2">
    <location>
        <begin position="1"/>
        <end position="19"/>
    </location>
</feature>
<evidence type="ECO:0000313" key="4">
    <source>
        <dbReference type="Proteomes" id="UP000509460"/>
    </source>
</evidence>
<dbReference type="AlphaFoldDB" id="A0AAI8R748"/>
<evidence type="ECO:0000313" key="3">
    <source>
        <dbReference type="EMBL" id="BBM13517.1"/>
    </source>
</evidence>